<dbReference type="InterPro" id="IPR041581">
    <property type="entry name" value="Glyoxalase_6"/>
</dbReference>
<sequence length="390" mass="42012">MSDDDRLAFLRASGVRDWRVLYCGPIAYFATGSVRDGTRFTAALARLRVLRGHPPLIELAPDGVTVRLDRDILDLDAGSAIERAQAVSELARRHGLTARPDRVQDFQIAIATQLPTAEVLPFWRAILGYVDHGDDDLIDPLGRGPTVWFQPIDPAKTLRHAMHVDLAVPREQIRERLEAAAKAGSRAVHDGGVHWTRADAAGNKVDLMAWPDLAVPENARGGGPEIDAQLDGRGRSPARVIPSDHAALAAEPTLPEPSQPGPAQPEAAQIAAPRAAGDAAREVSGLADWTMLPTGPSAWFRTSSLDRSAHLADTFASLPGANRLHLDVRADGLGVRLARRATELREIDIDLMRTMSTTARDVGAESDPSSVQTVQLEIARTGHRDSALLA</sequence>
<dbReference type="InterPro" id="IPR029068">
    <property type="entry name" value="Glyas_Bleomycin-R_OHBP_Dase"/>
</dbReference>
<name>A0ABY4C2B8_9MICO</name>
<reference evidence="2 3" key="1">
    <citation type="submission" date="2022-03" db="EMBL/GenBank/DDBJ databases">
        <title>Mucilaginibacter sp. isolated from the gut of Protaetia brevitarsis seulensis larvae.</title>
        <authorList>
            <person name="Won M."/>
            <person name="Kim S.-J."/>
            <person name="Kwon S.-W."/>
        </authorList>
    </citation>
    <scope>NUCLEOTIDE SEQUENCE [LARGE SCALE GENOMIC DNA]</scope>
    <source>
        <strain evidence="2 3">CFWR-12</strain>
    </source>
</reference>
<organism evidence="2 3">
    <name type="scientific">Agromyces larvae</name>
    <dbReference type="NCBI Taxonomy" id="2929802"/>
    <lineage>
        <taxon>Bacteria</taxon>
        <taxon>Bacillati</taxon>
        <taxon>Actinomycetota</taxon>
        <taxon>Actinomycetes</taxon>
        <taxon>Micrococcales</taxon>
        <taxon>Microbacteriaceae</taxon>
        <taxon>Agromyces</taxon>
    </lineage>
</organism>
<dbReference type="Proteomes" id="UP000832097">
    <property type="component" value="Chromosome"/>
</dbReference>
<protein>
    <recommendedName>
        <fullName evidence="1">Glyoxalase-like domain-containing protein</fullName>
    </recommendedName>
</protein>
<evidence type="ECO:0000259" key="1">
    <source>
        <dbReference type="Pfam" id="PF18029"/>
    </source>
</evidence>
<accession>A0ABY4C2B8</accession>
<evidence type="ECO:0000313" key="2">
    <source>
        <dbReference type="EMBL" id="UOE45577.1"/>
    </source>
</evidence>
<evidence type="ECO:0000313" key="3">
    <source>
        <dbReference type="Proteomes" id="UP000832097"/>
    </source>
</evidence>
<dbReference type="Pfam" id="PF18029">
    <property type="entry name" value="Glyoxalase_6"/>
    <property type="match status" value="1"/>
</dbReference>
<dbReference type="Gene3D" id="3.10.180.10">
    <property type="entry name" value="2,3-Dihydroxybiphenyl 1,2-Dioxygenase, domain 1"/>
    <property type="match status" value="1"/>
</dbReference>
<proteinExistence type="predicted"/>
<keyword evidence="3" id="KW-1185">Reference proteome</keyword>
<feature type="domain" description="Glyoxalase-like" evidence="1">
    <location>
        <begin position="117"/>
        <end position="207"/>
    </location>
</feature>
<dbReference type="EMBL" id="CP094528">
    <property type="protein sequence ID" value="UOE45577.1"/>
    <property type="molecule type" value="Genomic_DNA"/>
</dbReference>
<gene>
    <name evidence="2" type="ORF">MTO99_07445</name>
</gene>
<dbReference type="RefSeq" id="WP_243558176.1">
    <property type="nucleotide sequence ID" value="NZ_CP094528.1"/>
</dbReference>